<reference evidence="3 4" key="1">
    <citation type="journal article" date="2017" name="Int. J. Syst. Evol. Microbiol.">
        <title>Photobacterium alginatilyticum sp. nov., a marine bacterium isolated from bottom seawater.</title>
        <authorList>
            <person name="Wang X."/>
            <person name="Wang Y."/>
            <person name="Yang X."/>
            <person name="Sun H."/>
            <person name="Li B."/>
            <person name="Zhang X.H."/>
        </authorList>
    </citation>
    <scope>NUCLEOTIDE SEQUENCE [LARGE SCALE GENOMIC DNA]</scope>
    <source>
        <strain evidence="3 4">P03D4</strain>
    </source>
</reference>
<accession>A0ABW9YJF2</accession>
<protein>
    <submittedName>
        <fullName evidence="3">ABC transporter substrate-binding protein</fullName>
    </submittedName>
</protein>
<evidence type="ECO:0000256" key="2">
    <source>
        <dbReference type="SAM" id="SignalP"/>
    </source>
</evidence>
<dbReference type="Pfam" id="PF13343">
    <property type="entry name" value="SBP_bac_6"/>
    <property type="match status" value="1"/>
</dbReference>
<evidence type="ECO:0000256" key="1">
    <source>
        <dbReference type="ARBA" id="ARBA00022729"/>
    </source>
</evidence>
<keyword evidence="1 2" id="KW-0732">Signal</keyword>
<proteinExistence type="predicted"/>
<dbReference type="PANTHER" id="PTHR30006:SF25">
    <property type="entry name" value="PHOSPHOGLYCERATE TRANSPORT REGULATORY PROTEIN PGTC"/>
    <property type="match status" value="1"/>
</dbReference>
<organism evidence="3 4">
    <name type="scientific">Photobacterium alginatilyticum</name>
    <dbReference type="NCBI Taxonomy" id="1775171"/>
    <lineage>
        <taxon>Bacteria</taxon>
        <taxon>Pseudomonadati</taxon>
        <taxon>Pseudomonadota</taxon>
        <taxon>Gammaproteobacteria</taxon>
        <taxon>Vibrionales</taxon>
        <taxon>Vibrionaceae</taxon>
        <taxon>Photobacterium</taxon>
    </lineage>
</organism>
<keyword evidence="4" id="KW-1185">Reference proteome</keyword>
<dbReference type="PANTHER" id="PTHR30006">
    <property type="entry name" value="THIAMINE-BINDING PERIPLASMIC PROTEIN-RELATED"/>
    <property type="match status" value="1"/>
</dbReference>
<dbReference type="EMBL" id="RSEJ01000016">
    <property type="protein sequence ID" value="NBI53962.1"/>
    <property type="molecule type" value="Genomic_DNA"/>
</dbReference>
<name>A0ABW9YJF2_9GAMM</name>
<gene>
    <name evidence="3" type="ORF">EIZ48_15515</name>
</gene>
<feature type="chain" id="PRO_5046756822" evidence="2">
    <location>
        <begin position="18"/>
        <end position="420"/>
    </location>
</feature>
<dbReference type="Gene3D" id="3.40.190.10">
    <property type="entry name" value="Periplasmic binding protein-like II"/>
    <property type="match status" value="2"/>
</dbReference>
<sequence>MIRLIILMLSFSSACIAAPTKQLIILTTFTESSITPITQQFQQQYPDAVIKVLHRREESGLRLLSKNDHDIDIVISSSPTLFMPLIENNRLLPLDSLNQNLDNDWHPFLPGSASSIAVFGYSGYGLMWNKDYLIKHRLDIPQTWENLAEPQYFRHLIMSSPGRSGTTHLMVENILQQYGWTDGWKLLLQIGGNLASVSARSFGVSDAISRGLTGVGPVIDSFAFEDQKQFPFIGFHYQEQSPRLPSYIAAVKNRHQARHSLDFIGFLLSDNVQQSLSTSSLNKYGLHQKPSQPFTVLSIDYEQMQHRTILIKLLFDQIINHQLDLLNQAWRHIHQLARQPSLTDTQQQQQQYQRAIELASTPPVTEAQANSTAFNQALIHSQTDVHTAKSVKHWRRVMSKQLEESILISEQLLAAIKEVK</sequence>
<evidence type="ECO:0000313" key="3">
    <source>
        <dbReference type="EMBL" id="NBI53962.1"/>
    </source>
</evidence>
<comment type="caution">
    <text evidence="3">The sequence shown here is derived from an EMBL/GenBank/DDBJ whole genome shotgun (WGS) entry which is preliminary data.</text>
</comment>
<feature type="signal peptide" evidence="2">
    <location>
        <begin position="1"/>
        <end position="17"/>
    </location>
</feature>
<evidence type="ECO:0000313" key="4">
    <source>
        <dbReference type="Proteomes" id="UP000738517"/>
    </source>
</evidence>
<dbReference type="RefSeq" id="WP_160653183.1">
    <property type="nucleotide sequence ID" value="NZ_RSEJ01000016.1"/>
</dbReference>
<dbReference type="PROSITE" id="PS51257">
    <property type="entry name" value="PROKAR_LIPOPROTEIN"/>
    <property type="match status" value="1"/>
</dbReference>
<dbReference type="SUPFAM" id="SSF53850">
    <property type="entry name" value="Periplasmic binding protein-like II"/>
    <property type="match status" value="1"/>
</dbReference>
<dbReference type="Proteomes" id="UP000738517">
    <property type="component" value="Unassembled WGS sequence"/>
</dbReference>